<comment type="caution">
    <text evidence="2">The sequence shown here is derived from an EMBL/GenBank/DDBJ whole genome shotgun (WGS) entry which is preliminary data.</text>
</comment>
<dbReference type="RefSeq" id="WP_133117407.1">
    <property type="nucleotide sequence ID" value="NZ_MDGM01000012.1"/>
</dbReference>
<feature type="transmembrane region" description="Helical" evidence="1">
    <location>
        <begin position="6"/>
        <end position="23"/>
    </location>
</feature>
<reference evidence="2 3" key="1">
    <citation type="submission" date="2016-08" db="EMBL/GenBank/DDBJ databases">
        <title>Draft genome of Amylibacter sp. strain 4G11.</title>
        <authorList>
            <person name="Wong S.-K."/>
            <person name="Hamasaki K."/>
            <person name="Yoshizawa S."/>
        </authorList>
    </citation>
    <scope>NUCLEOTIDE SEQUENCE [LARGE SCALE GENOMIC DNA]</scope>
    <source>
        <strain evidence="2 3">4G11</strain>
    </source>
</reference>
<evidence type="ECO:0000313" key="3">
    <source>
        <dbReference type="Proteomes" id="UP000231516"/>
    </source>
</evidence>
<proteinExistence type="predicted"/>
<dbReference type="Proteomes" id="UP000231516">
    <property type="component" value="Unassembled WGS sequence"/>
</dbReference>
<evidence type="ECO:0000313" key="2">
    <source>
        <dbReference type="EMBL" id="PIB24285.1"/>
    </source>
</evidence>
<dbReference type="AlphaFoldDB" id="A0A2G5K4E3"/>
<feature type="transmembrane region" description="Helical" evidence="1">
    <location>
        <begin position="35"/>
        <end position="57"/>
    </location>
</feature>
<dbReference type="EMBL" id="MDGM01000012">
    <property type="protein sequence ID" value="PIB24285.1"/>
    <property type="molecule type" value="Genomic_DNA"/>
</dbReference>
<name>A0A2G5K4E3_9RHOB</name>
<organism evidence="2 3">
    <name type="scientific">Paramylibacter kogurei</name>
    <dbReference type="NCBI Taxonomy" id="1889778"/>
    <lineage>
        <taxon>Bacteria</taxon>
        <taxon>Pseudomonadati</taxon>
        <taxon>Pseudomonadota</taxon>
        <taxon>Alphaproteobacteria</taxon>
        <taxon>Rhodobacterales</taxon>
        <taxon>Paracoccaceae</taxon>
        <taxon>Paramylibacter</taxon>
    </lineage>
</organism>
<evidence type="ECO:0000256" key="1">
    <source>
        <dbReference type="SAM" id="Phobius"/>
    </source>
</evidence>
<accession>A0A2G5K4E3</accession>
<keyword evidence="1" id="KW-0812">Transmembrane</keyword>
<feature type="transmembrane region" description="Helical" evidence="1">
    <location>
        <begin position="77"/>
        <end position="102"/>
    </location>
</feature>
<sequence length="107" mass="11428">MSGIAMLVIILVPACIFALILSRKPIKSALSRVPLNAKGWVIFGAGVVISLVALLWWAFLNSLACGYSLSGNCSTNWFVAGAIFNFWVPFLIGIATCGAAFYTSKKP</sequence>
<keyword evidence="3" id="KW-1185">Reference proteome</keyword>
<keyword evidence="1" id="KW-0472">Membrane</keyword>
<keyword evidence="1" id="KW-1133">Transmembrane helix</keyword>
<gene>
    <name evidence="2" type="ORF">BFP76_03430</name>
</gene>
<protein>
    <submittedName>
        <fullName evidence="2">Uncharacterized protein</fullName>
    </submittedName>
</protein>